<proteinExistence type="predicted"/>
<keyword evidence="1" id="KW-0472">Membrane</keyword>
<reference evidence="2 3" key="1">
    <citation type="submission" date="2016-10" db="EMBL/GenBank/DDBJ databases">
        <authorList>
            <person name="de Groot N.N."/>
        </authorList>
    </citation>
    <scope>NUCLEOTIDE SEQUENCE [LARGE SCALE GENOMIC DNA]</scope>
    <source>
        <strain evidence="2 3">DSM 23399</strain>
    </source>
</reference>
<feature type="transmembrane region" description="Helical" evidence="1">
    <location>
        <begin position="12"/>
        <end position="39"/>
    </location>
</feature>
<dbReference type="AlphaFoldDB" id="A0A1I1C508"/>
<organism evidence="2 3">
    <name type="scientific">Algoriphagus aquimarinus</name>
    <dbReference type="NCBI Taxonomy" id="237018"/>
    <lineage>
        <taxon>Bacteria</taxon>
        <taxon>Pseudomonadati</taxon>
        <taxon>Bacteroidota</taxon>
        <taxon>Cytophagia</taxon>
        <taxon>Cytophagales</taxon>
        <taxon>Cyclobacteriaceae</taxon>
        <taxon>Algoriphagus</taxon>
    </lineage>
</organism>
<name>A0A1I1C508_9BACT</name>
<evidence type="ECO:0000313" key="2">
    <source>
        <dbReference type="EMBL" id="SFB57182.1"/>
    </source>
</evidence>
<sequence>MANRIFKESQTYIGTWVMYFIILTEVPIVILLIVLYATSDDKHEMAIALGVVLGTMALILGLILNLKLETRIDDNRISFRYLPFILKWRQYPKAMINSVEVIKYSPISDYGGWGIKGNKTTKAYSVLGDEGIIMDVGEKKKILIGTMKSKELTDFMKNWMEE</sequence>
<gene>
    <name evidence="2" type="ORF">SAMN04489723_1223</name>
</gene>
<evidence type="ECO:0000256" key="1">
    <source>
        <dbReference type="SAM" id="Phobius"/>
    </source>
</evidence>
<feature type="transmembrane region" description="Helical" evidence="1">
    <location>
        <begin position="45"/>
        <end position="66"/>
    </location>
</feature>
<dbReference type="STRING" id="237018.SAMN04489723_1223"/>
<keyword evidence="3" id="KW-1185">Reference proteome</keyword>
<dbReference type="Proteomes" id="UP000198790">
    <property type="component" value="Unassembled WGS sequence"/>
</dbReference>
<accession>A0A1I1C508</accession>
<protein>
    <submittedName>
        <fullName evidence="2">Uncharacterized protein</fullName>
    </submittedName>
</protein>
<keyword evidence="1" id="KW-1133">Transmembrane helix</keyword>
<dbReference type="OrthoDB" id="582675at2"/>
<dbReference type="EMBL" id="FOKK01000022">
    <property type="protein sequence ID" value="SFB57182.1"/>
    <property type="molecule type" value="Genomic_DNA"/>
</dbReference>
<keyword evidence="1" id="KW-0812">Transmembrane</keyword>
<evidence type="ECO:0000313" key="3">
    <source>
        <dbReference type="Proteomes" id="UP000198790"/>
    </source>
</evidence>
<dbReference type="RefSeq" id="WP_092900911.1">
    <property type="nucleotide sequence ID" value="NZ_CAXBKE010000051.1"/>
</dbReference>